<evidence type="ECO:0000313" key="4">
    <source>
        <dbReference type="Proteomes" id="UP000030706"/>
    </source>
</evidence>
<gene>
    <name evidence="3" type="ORF">M438DRAFT_335326</name>
</gene>
<reference evidence="3 4" key="1">
    <citation type="journal article" date="2014" name="BMC Genomics">
        <title>Genome sequencing of four Aureobasidium pullulans varieties: biotechnological potential, stress tolerance, and description of new species.</title>
        <authorList>
            <person name="Gostin Ar C."/>
            <person name="Ohm R.A."/>
            <person name="Kogej T."/>
            <person name="Sonjak S."/>
            <person name="Turk M."/>
            <person name="Zajc J."/>
            <person name="Zalar P."/>
            <person name="Grube M."/>
            <person name="Sun H."/>
            <person name="Han J."/>
            <person name="Sharma A."/>
            <person name="Chiniquy J."/>
            <person name="Ngan C.Y."/>
            <person name="Lipzen A."/>
            <person name="Barry K."/>
            <person name="Grigoriev I.V."/>
            <person name="Gunde-Cimerman N."/>
        </authorList>
    </citation>
    <scope>NUCLEOTIDE SEQUENCE [LARGE SCALE GENOMIC DNA]</scope>
    <source>
        <strain evidence="3 4">EXF-150</strain>
    </source>
</reference>
<dbReference type="HOGENOM" id="CLU_1864735_0_0_1"/>
<sequence length="137" mass="14812">MSDKLKRSTAKLDSMVLEKMDEKVMTSLTQSNVMLAGARKRKSAQKPYPEDPPSQLGNLGIARRRPRRDSVCCLSTFTLPLIASNDSTATVSAIAATVFAIAAAVLAALALPLLPRWHALRHDGRGSKSRVGLNKEV</sequence>
<evidence type="ECO:0000256" key="1">
    <source>
        <dbReference type="SAM" id="MobiDB-lite"/>
    </source>
</evidence>
<dbReference type="Proteomes" id="UP000030706">
    <property type="component" value="Unassembled WGS sequence"/>
</dbReference>
<feature type="region of interest" description="Disordered" evidence="1">
    <location>
        <begin position="38"/>
        <end position="63"/>
    </location>
</feature>
<keyword evidence="4" id="KW-1185">Reference proteome</keyword>
<evidence type="ECO:0000313" key="3">
    <source>
        <dbReference type="EMBL" id="KEQ84554.1"/>
    </source>
</evidence>
<organism evidence="3 4">
    <name type="scientific">Aureobasidium pullulans EXF-150</name>
    <dbReference type="NCBI Taxonomy" id="1043002"/>
    <lineage>
        <taxon>Eukaryota</taxon>
        <taxon>Fungi</taxon>
        <taxon>Dikarya</taxon>
        <taxon>Ascomycota</taxon>
        <taxon>Pezizomycotina</taxon>
        <taxon>Dothideomycetes</taxon>
        <taxon>Dothideomycetidae</taxon>
        <taxon>Dothideales</taxon>
        <taxon>Saccotheciaceae</taxon>
        <taxon>Aureobasidium</taxon>
    </lineage>
</organism>
<feature type="transmembrane region" description="Helical" evidence="2">
    <location>
        <begin position="89"/>
        <end position="114"/>
    </location>
</feature>
<dbReference type="GeneID" id="40746103"/>
<accession>A0A074XLH4</accession>
<proteinExistence type="predicted"/>
<protein>
    <submittedName>
        <fullName evidence="3">Uncharacterized protein</fullName>
    </submittedName>
</protein>
<keyword evidence="2" id="KW-1133">Transmembrane helix</keyword>
<keyword evidence="2" id="KW-0472">Membrane</keyword>
<name>A0A074XLH4_AURPU</name>
<dbReference type="AlphaFoldDB" id="A0A074XLH4"/>
<dbReference type="EMBL" id="KL584982">
    <property type="protein sequence ID" value="KEQ84554.1"/>
    <property type="molecule type" value="Genomic_DNA"/>
</dbReference>
<keyword evidence="2" id="KW-0812">Transmembrane</keyword>
<dbReference type="RefSeq" id="XP_029760741.1">
    <property type="nucleotide sequence ID" value="XM_029903797.1"/>
</dbReference>
<evidence type="ECO:0000256" key="2">
    <source>
        <dbReference type="SAM" id="Phobius"/>
    </source>
</evidence>